<proteinExistence type="predicted"/>
<dbReference type="Proteomes" id="UP000006851">
    <property type="component" value="Chromosome"/>
</dbReference>
<name>F2N9K1_CORGP</name>
<dbReference type="HOGENOM" id="CLU_2805165_0_0_11"/>
<dbReference type="AlphaFoldDB" id="F2N9K1"/>
<evidence type="ECO:0000313" key="2">
    <source>
        <dbReference type="Proteomes" id="UP000006851"/>
    </source>
</evidence>
<sequence>MVSESVDAHWVNDPAVMIGLYRVTTKLERPRRRQFEEHLPALGFKVFARRIPLAAAVVRAQMDGASL</sequence>
<evidence type="ECO:0000313" key="1">
    <source>
        <dbReference type="EMBL" id="AEB07030.1"/>
    </source>
</evidence>
<organism evidence="1 2">
    <name type="scientific">Coriobacterium glomerans (strain ATCC 49209 / DSM 20642 / JCM 10262 / PW2)</name>
    <dbReference type="NCBI Taxonomy" id="700015"/>
    <lineage>
        <taxon>Bacteria</taxon>
        <taxon>Bacillati</taxon>
        <taxon>Actinomycetota</taxon>
        <taxon>Coriobacteriia</taxon>
        <taxon>Coriobacteriales</taxon>
        <taxon>Coriobacteriaceae</taxon>
        <taxon>Coriobacterium</taxon>
    </lineage>
</organism>
<dbReference type="KEGG" id="cgo:Corgl_0919"/>
<keyword evidence="2" id="KW-1185">Reference proteome</keyword>
<accession>F2N9K1</accession>
<dbReference type="EMBL" id="CP002628">
    <property type="protein sequence ID" value="AEB07030.1"/>
    <property type="molecule type" value="Genomic_DNA"/>
</dbReference>
<dbReference type="RefSeq" id="WP_013708773.1">
    <property type="nucleotide sequence ID" value="NC_015389.1"/>
</dbReference>
<reference evidence="2" key="1">
    <citation type="journal article" date="2013" name="Stand. Genomic Sci.">
        <title>Complete genome sequence of Coriobacterium glomerans type strain (PW2(T)) from the midgut of Pyrrhocoris apterus L. (red soldier bug).</title>
        <authorList>
            <person name="Stackebrandt E."/>
            <person name="Zeytun A."/>
            <person name="Lapidus A."/>
            <person name="Nolan M."/>
            <person name="Lucas S."/>
            <person name="Hammon N."/>
            <person name="Deshpande S."/>
            <person name="Cheng J.F."/>
            <person name="Tapia R."/>
            <person name="Goodwin L.A."/>
            <person name="Pitluck S."/>
            <person name="Liolios K."/>
            <person name="Pagani I."/>
            <person name="Ivanova N."/>
            <person name="Mavromatis K."/>
            <person name="Mikhailova N."/>
            <person name="Huntemann M."/>
            <person name="Pati A."/>
            <person name="Chen A."/>
            <person name="Palaniappan K."/>
            <person name="Chang Y.J."/>
            <person name="Land M."/>
            <person name="Hauser L."/>
            <person name="Rohde M."/>
            <person name="Pukall R."/>
            <person name="Goker M."/>
            <person name="Detter J.C."/>
            <person name="Woyke T."/>
            <person name="Bristow J."/>
            <person name="Eisen J.A."/>
            <person name="Markowitz V."/>
            <person name="Hugenholtz P."/>
            <person name="Kyrpides N.C."/>
            <person name="Klenk H.P."/>
        </authorList>
    </citation>
    <scope>NUCLEOTIDE SEQUENCE</scope>
    <source>
        <strain evidence="2">ATCC 49209 / DSM 20642 / JCM 10262 / PW2</strain>
    </source>
</reference>
<gene>
    <name evidence="1" type="ordered locus">Corgl_0919</name>
</gene>
<protein>
    <submittedName>
        <fullName evidence="1">Uncharacterized protein</fullName>
    </submittedName>
</protein>